<name>A0A2I0BBU5_9ASPA</name>
<evidence type="ECO:0000256" key="2">
    <source>
        <dbReference type="ARBA" id="ARBA00022741"/>
    </source>
</evidence>
<keyword evidence="9" id="KW-1185">Reference proteome</keyword>
<dbReference type="STRING" id="1088818.A0A2I0BBU5"/>
<dbReference type="InterPro" id="IPR052751">
    <property type="entry name" value="Plant_MAPKKK"/>
</dbReference>
<dbReference type="PANTHER" id="PTHR48011:SF4">
    <property type="entry name" value="MITOGEN-ACTIVATED PROTEIN KINASE KINASE KINASE 19"/>
    <property type="match status" value="1"/>
</dbReference>
<dbReference type="EMBL" id="KZ451895">
    <property type="protein sequence ID" value="PKA65276.1"/>
    <property type="molecule type" value="Genomic_DNA"/>
</dbReference>
<evidence type="ECO:0000256" key="3">
    <source>
        <dbReference type="ARBA" id="ARBA00022777"/>
    </source>
</evidence>
<dbReference type="Gene3D" id="1.10.510.10">
    <property type="entry name" value="Transferase(Phosphotransferase) domain 1"/>
    <property type="match status" value="1"/>
</dbReference>
<keyword evidence="6" id="KW-0723">Serine/threonine-protein kinase</keyword>
<protein>
    <submittedName>
        <fullName evidence="8">Mitogen-activated protein kinase kinase kinase NPK1</fullName>
        <ecNumber evidence="8">2.7.11.1</ecNumber>
    </submittedName>
</protein>
<proteinExistence type="inferred from homology"/>
<keyword evidence="2 5" id="KW-0547">Nucleotide-binding</keyword>
<dbReference type="SMART" id="SM00220">
    <property type="entry name" value="S_TKc"/>
    <property type="match status" value="1"/>
</dbReference>
<sequence length="381" mass="41437">MIAAGGWKLGRTIGGGATAIVSLAVAVPSGDLFAIKSSPVTRSALLRREKSFLSSLSSPHIISCLGSDVAGDSYHLYLELAARGPLSDLAGCIDELNIRSFTRQILLALCYIHSEGIAHCDVKGKNILIFSDGQAKLADFGCAVRVMGTPAYMAPEVVRGEKQGFAGDIWSLGCTVVEMATGKSPWQEAAHPVTAIRRIGFSSDVLTLPEWVSGEGKDFVSKCLRRDPKERWTAAELLQHPFVALPMVTSLPSPSLKPGVWLSPKSTLELTLWDSETEDDEGWAVPESLGERIQQLESPPVNWTWDESWISVRRTTEECEPVLSPEFELESEFAGGVLSDDGIVDLICHDEEKMYSVSSFVAQVEAETEDRGPVHSLYLSK</sequence>
<comment type="similarity">
    <text evidence="6">Belongs to the protein kinase superfamily.</text>
</comment>
<dbReference type="Pfam" id="PF00069">
    <property type="entry name" value="Pkinase"/>
    <property type="match status" value="1"/>
</dbReference>
<keyword evidence="1 8" id="KW-0808">Transferase</keyword>
<organism evidence="8 9">
    <name type="scientific">Apostasia shenzhenica</name>
    <dbReference type="NCBI Taxonomy" id="1088818"/>
    <lineage>
        <taxon>Eukaryota</taxon>
        <taxon>Viridiplantae</taxon>
        <taxon>Streptophyta</taxon>
        <taxon>Embryophyta</taxon>
        <taxon>Tracheophyta</taxon>
        <taxon>Spermatophyta</taxon>
        <taxon>Magnoliopsida</taxon>
        <taxon>Liliopsida</taxon>
        <taxon>Asparagales</taxon>
        <taxon>Orchidaceae</taxon>
        <taxon>Apostasioideae</taxon>
        <taxon>Apostasia</taxon>
    </lineage>
</organism>
<dbReference type="PROSITE" id="PS00108">
    <property type="entry name" value="PROTEIN_KINASE_ST"/>
    <property type="match status" value="1"/>
</dbReference>
<keyword evidence="3 8" id="KW-0418">Kinase</keyword>
<dbReference type="GO" id="GO:0005524">
    <property type="term" value="F:ATP binding"/>
    <property type="evidence" value="ECO:0007669"/>
    <property type="project" value="UniProtKB-UniRule"/>
</dbReference>
<dbReference type="PANTHER" id="PTHR48011">
    <property type="entry name" value="CCR4-NOT TRANSCRIPTIONAL COMPLEX SUBUNIT CAF120-RELATED"/>
    <property type="match status" value="1"/>
</dbReference>
<evidence type="ECO:0000259" key="7">
    <source>
        <dbReference type="PROSITE" id="PS50011"/>
    </source>
</evidence>
<accession>A0A2I0BBU5</accession>
<dbReference type="InterPro" id="IPR017441">
    <property type="entry name" value="Protein_kinase_ATP_BS"/>
</dbReference>
<dbReference type="GO" id="GO:0007165">
    <property type="term" value="P:signal transduction"/>
    <property type="evidence" value="ECO:0007669"/>
    <property type="project" value="TreeGrafter"/>
</dbReference>
<gene>
    <name evidence="8" type="primary">NPK1</name>
    <name evidence="8" type="ORF">AXF42_Ash005608</name>
</gene>
<dbReference type="Proteomes" id="UP000236161">
    <property type="component" value="Unassembled WGS sequence"/>
</dbReference>
<keyword evidence="4 5" id="KW-0067">ATP-binding</keyword>
<evidence type="ECO:0000256" key="6">
    <source>
        <dbReference type="RuleBase" id="RU000304"/>
    </source>
</evidence>
<dbReference type="SUPFAM" id="SSF56112">
    <property type="entry name" value="Protein kinase-like (PK-like)"/>
    <property type="match status" value="1"/>
</dbReference>
<dbReference type="AlphaFoldDB" id="A0A2I0BBU5"/>
<dbReference type="PROSITE" id="PS50011">
    <property type="entry name" value="PROTEIN_KINASE_DOM"/>
    <property type="match status" value="1"/>
</dbReference>
<feature type="binding site" evidence="5">
    <location>
        <position position="36"/>
    </location>
    <ligand>
        <name>ATP</name>
        <dbReference type="ChEBI" id="CHEBI:30616"/>
    </ligand>
</feature>
<evidence type="ECO:0000313" key="9">
    <source>
        <dbReference type="Proteomes" id="UP000236161"/>
    </source>
</evidence>
<evidence type="ECO:0000256" key="4">
    <source>
        <dbReference type="ARBA" id="ARBA00022840"/>
    </source>
</evidence>
<dbReference type="InterPro" id="IPR011009">
    <property type="entry name" value="Kinase-like_dom_sf"/>
</dbReference>
<dbReference type="EC" id="2.7.11.1" evidence="8"/>
<dbReference type="OrthoDB" id="275301at2759"/>
<dbReference type="GO" id="GO:0004674">
    <property type="term" value="F:protein serine/threonine kinase activity"/>
    <property type="evidence" value="ECO:0007669"/>
    <property type="project" value="UniProtKB-KW"/>
</dbReference>
<reference evidence="8 9" key="1">
    <citation type="journal article" date="2017" name="Nature">
        <title>The Apostasia genome and the evolution of orchids.</title>
        <authorList>
            <person name="Zhang G.Q."/>
            <person name="Liu K.W."/>
            <person name="Li Z."/>
            <person name="Lohaus R."/>
            <person name="Hsiao Y.Y."/>
            <person name="Niu S.C."/>
            <person name="Wang J.Y."/>
            <person name="Lin Y.C."/>
            <person name="Xu Q."/>
            <person name="Chen L.J."/>
            <person name="Yoshida K."/>
            <person name="Fujiwara S."/>
            <person name="Wang Z.W."/>
            <person name="Zhang Y.Q."/>
            <person name="Mitsuda N."/>
            <person name="Wang M."/>
            <person name="Liu G.H."/>
            <person name="Pecoraro L."/>
            <person name="Huang H.X."/>
            <person name="Xiao X.J."/>
            <person name="Lin M."/>
            <person name="Wu X.Y."/>
            <person name="Wu W.L."/>
            <person name="Chen Y.Y."/>
            <person name="Chang S.B."/>
            <person name="Sakamoto S."/>
            <person name="Ohme-Takagi M."/>
            <person name="Yagi M."/>
            <person name="Zeng S.J."/>
            <person name="Shen C.Y."/>
            <person name="Yeh C.M."/>
            <person name="Luo Y.B."/>
            <person name="Tsai W.C."/>
            <person name="Van de Peer Y."/>
            <person name="Liu Z.J."/>
        </authorList>
    </citation>
    <scope>NUCLEOTIDE SEQUENCE [LARGE SCALE GENOMIC DNA]</scope>
    <source>
        <strain evidence="9">cv. Shenzhen</strain>
        <tissue evidence="8">Stem</tissue>
    </source>
</reference>
<dbReference type="InterPro" id="IPR000719">
    <property type="entry name" value="Prot_kinase_dom"/>
</dbReference>
<dbReference type="InterPro" id="IPR008271">
    <property type="entry name" value="Ser/Thr_kinase_AS"/>
</dbReference>
<evidence type="ECO:0000313" key="8">
    <source>
        <dbReference type="EMBL" id="PKA65276.1"/>
    </source>
</evidence>
<evidence type="ECO:0000256" key="5">
    <source>
        <dbReference type="PROSITE-ProRule" id="PRU10141"/>
    </source>
</evidence>
<evidence type="ECO:0000256" key="1">
    <source>
        <dbReference type="ARBA" id="ARBA00022679"/>
    </source>
</evidence>
<dbReference type="CDD" id="cd06606">
    <property type="entry name" value="STKc_MAPKKK"/>
    <property type="match status" value="1"/>
</dbReference>
<dbReference type="PROSITE" id="PS00107">
    <property type="entry name" value="PROTEIN_KINASE_ATP"/>
    <property type="match status" value="1"/>
</dbReference>
<feature type="domain" description="Protein kinase" evidence="7">
    <location>
        <begin position="7"/>
        <end position="243"/>
    </location>
</feature>